<evidence type="ECO:0000256" key="4">
    <source>
        <dbReference type="SAM" id="Phobius"/>
    </source>
</evidence>
<dbReference type="InterPro" id="IPR027443">
    <property type="entry name" value="IPNS-like_sf"/>
</dbReference>
<evidence type="ECO:0000259" key="5">
    <source>
        <dbReference type="Pfam" id="PF05118"/>
    </source>
</evidence>
<dbReference type="PANTHER" id="PTHR46332">
    <property type="entry name" value="ASPARTATE BETA-HYDROXYLASE DOMAIN-CONTAINING PROTEIN 2"/>
    <property type="match status" value="1"/>
</dbReference>
<name>A0A481ZDP4_9VIRU</name>
<keyword evidence="4" id="KW-0812">Transmembrane</keyword>
<feature type="domain" description="Aspartyl/asparaginy/proline hydroxylase" evidence="5">
    <location>
        <begin position="80"/>
        <end position="239"/>
    </location>
</feature>
<dbReference type="Pfam" id="PF05118">
    <property type="entry name" value="Asp_Arg_Hydrox"/>
    <property type="match status" value="1"/>
</dbReference>
<dbReference type="Gene3D" id="2.60.120.330">
    <property type="entry name" value="B-lactam Antibiotic, Isopenicillin N Synthase, Chain"/>
    <property type="match status" value="1"/>
</dbReference>
<dbReference type="GO" id="GO:0016020">
    <property type="term" value="C:membrane"/>
    <property type="evidence" value="ECO:0007669"/>
    <property type="project" value="TreeGrafter"/>
</dbReference>
<organism evidence="6">
    <name type="scientific">Pithovirus LCPAC404</name>
    <dbReference type="NCBI Taxonomy" id="2506597"/>
    <lineage>
        <taxon>Viruses</taxon>
        <taxon>Pithoviruses</taxon>
    </lineage>
</organism>
<dbReference type="InterPro" id="IPR051821">
    <property type="entry name" value="Asp/Asn_beta-hydroxylase"/>
</dbReference>
<keyword evidence="4" id="KW-1133">Transmembrane helix</keyword>
<gene>
    <name evidence="6" type="ORF">LCPAC404_02990</name>
</gene>
<keyword evidence="2" id="KW-0223">Dioxygenase</keyword>
<feature type="transmembrane region" description="Helical" evidence="4">
    <location>
        <begin position="34"/>
        <end position="53"/>
    </location>
</feature>
<feature type="transmembrane region" description="Helical" evidence="4">
    <location>
        <begin position="12"/>
        <end position="28"/>
    </location>
</feature>
<evidence type="ECO:0000256" key="3">
    <source>
        <dbReference type="ARBA" id="ARBA00023002"/>
    </source>
</evidence>
<keyword evidence="3" id="KW-0560">Oxidoreductase</keyword>
<sequence>MSGVRGNIKYLYLFQLFTNILIIIFLKVTNVNMYVLLIIAIILVLGICIYIYFNDQDSKIDQKFYEVSDIYPKLNGIYKHLDNIKDELNEDQYWQDWPEKELYRTANKSWKIIPFKIFDKKHKSNHNKFPALWKFIESVPDVEIAILSKLEAGMKLNWHKGWGSHSNNILRCHFGLKVPSKNSCLIAVADDDVNGDPGKREIKYHKQDKWLIFDDSKFHLAENNSEFDRIVLIMDLKRPKHVKRGTSTVEESPELLKILATI</sequence>
<dbReference type="SUPFAM" id="SSF51197">
    <property type="entry name" value="Clavaminate synthase-like"/>
    <property type="match status" value="1"/>
</dbReference>
<protein>
    <submittedName>
        <fullName evidence="6">Aspartyl/asparaginyl beta-hydroxylase</fullName>
    </submittedName>
</protein>
<comment type="similarity">
    <text evidence="1">Belongs to the aspartyl/asparaginyl beta-hydroxylase family.</text>
</comment>
<accession>A0A481ZDP4</accession>
<evidence type="ECO:0000256" key="2">
    <source>
        <dbReference type="ARBA" id="ARBA00022964"/>
    </source>
</evidence>
<evidence type="ECO:0000256" key="1">
    <source>
        <dbReference type="ARBA" id="ARBA00007730"/>
    </source>
</evidence>
<dbReference type="EMBL" id="MK500599">
    <property type="protein sequence ID" value="QBK93595.1"/>
    <property type="molecule type" value="Genomic_DNA"/>
</dbReference>
<reference evidence="6" key="1">
    <citation type="journal article" date="2019" name="MBio">
        <title>Virus Genomes from Deep Sea Sediments Expand the Ocean Megavirome and Support Independent Origins of Viral Gigantism.</title>
        <authorList>
            <person name="Backstrom D."/>
            <person name="Yutin N."/>
            <person name="Jorgensen S.L."/>
            <person name="Dharamshi J."/>
            <person name="Homa F."/>
            <person name="Zaremba-Niedwiedzka K."/>
            <person name="Spang A."/>
            <person name="Wolf Y.I."/>
            <person name="Koonin E.V."/>
            <person name="Ettema T.J."/>
        </authorList>
    </citation>
    <scope>NUCLEOTIDE SEQUENCE</scope>
</reference>
<evidence type="ECO:0000313" key="6">
    <source>
        <dbReference type="EMBL" id="QBK93595.1"/>
    </source>
</evidence>
<keyword evidence="4" id="KW-0472">Membrane</keyword>
<dbReference type="GO" id="GO:0051213">
    <property type="term" value="F:dioxygenase activity"/>
    <property type="evidence" value="ECO:0007669"/>
    <property type="project" value="UniProtKB-KW"/>
</dbReference>
<dbReference type="InterPro" id="IPR007803">
    <property type="entry name" value="Asp/Arg/Pro-Hydrxlase"/>
</dbReference>
<proteinExistence type="inferred from homology"/>
<dbReference type="PANTHER" id="PTHR46332:SF5">
    <property type="entry name" value="ASPARTATE BETA-HYDROXYLASE DOMAIN CONTAINING 2"/>
    <property type="match status" value="1"/>
</dbReference>